<dbReference type="InterPro" id="IPR007438">
    <property type="entry name" value="DUF488"/>
</dbReference>
<reference evidence="1 2" key="1">
    <citation type="submission" date="2015-09" db="EMBL/GenBank/DDBJ databases">
        <title>A metagenomics-based metabolic model of nitrate-dependent anaerobic oxidation of methane by Methanoperedens-like archaea.</title>
        <authorList>
            <person name="Arshad A."/>
            <person name="Speth D.R."/>
            <person name="De Graaf R.M."/>
            <person name="Op Den Camp H.J."/>
            <person name="Jetten M.S."/>
            <person name="Welte C.U."/>
        </authorList>
    </citation>
    <scope>NUCLEOTIDE SEQUENCE [LARGE SCALE GENOMIC DNA]</scope>
</reference>
<name>A0A0P8CAJ3_9EURY</name>
<organism evidence="1 2">
    <name type="scientific">Candidatus Methanoperedens nitratireducens</name>
    <dbReference type="NCBI Taxonomy" id="1392998"/>
    <lineage>
        <taxon>Archaea</taxon>
        <taxon>Methanobacteriati</taxon>
        <taxon>Methanobacteriota</taxon>
        <taxon>Stenosarchaea group</taxon>
        <taxon>Methanomicrobia</taxon>
        <taxon>Methanosarcinales</taxon>
        <taxon>ANME-2 cluster</taxon>
        <taxon>Candidatus Methanoperedentaceae</taxon>
        <taxon>Candidatus Methanoperedens</taxon>
    </lineage>
</organism>
<comment type="caution">
    <text evidence="1">The sequence shown here is derived from an EMBL/GenBank/DDBJ whole genome shotgun (WGS) entry which is preliminary data.</text>
</comment>
<evidence type="ECO:0000313" key="2">
    <source>
        <dbReference type="Proteomes" id="UP000050360"/>
    </source>
</evidence>
<sequence>MVNFKTIGYGGRDSNSLIKALKEMNAEAVIDVRHKPYCGWNRDFCGEVLKDKLAAEGIDYLWISDLGNMSRDINKIKLVNEARGIEKVLSVATQYEYDTVVLLCAEADEKKCHRSYVRDKLAAAVNLPSFHPV</sequence>
<accession>A0A0P8CAJ3</accession>
<dbReference type="EMBL" id="LKCM01000125">
    <property type="protein sequence ID" value="KPQ43816.1"/>
    <property type="molecule type" value="Genomic_DNA"/>
</dbReference>
<dbReference type="PANTHER" id="PTHR39337">
    <property type="entry name" value="BLR5642 PROTEIN"/>
    <property type="match status" value="1"/>
</dbReference>
<dbReference type="Proteomes" id="UP000050360">
    <property type="component" value="Unassembled WGS sequence"/>
</dbReference>
<gene>
    <name evidence="1" type="ORF">MPEBLZ_01597</name>
</gene>
<evidence type="ECO:0008006" key="3">
    <source>
        <dbReference type="Google" id="ProtNLM"/>
    </source>
</evidence>
<dbReference type="Pfam" id="PF04343">
    <property type="entry name" value="DUF488"/>
    <property type="match status" value="1"/>
</dbReference>
<protein>
    <recommendedName>
        <fullName evidence="3">DUF488 domain-containing protein</fullName>
    </recommendedName>
</protein>
<dbReference type="AlphaFoldDB" id="A0A0P8CAJ3"/>
<proteinExistence type="predicted"/>
<evidence type="ECO:0000313" key="1">
    <source>
        <dbReference type="EMBL" id="KPQ43816.1"/>
    </source>
</evidence>
<dbReference type="PANTHER" id="PTHR39337:SF1">
    <property type="entry name" value="BLR5642 PROTEIN"/>
    <property type="match status" value="1"/>
</dbReference>